<feature type="transmembrane region" description="Helical" evidence="8">
    <location>
        <begin position="78"/>
        <end position="95"/>
    </location>
</feature>
<evidence type="ECO:0000256" key="3">
    <source>
        <dbReference type="ARBA" id="ARBA00022475"/>
    </source>
</evidence>
<dbReference type="Proteomes" id="UP001500403">
    <property type="component" value="Unassembled WGS sequence"/>
</dbReference>
<reference evidence="10 11" key="1">
    <citation type="journal article" date="2019" name="Int. J. Syst. Evol. Microbiol.">
        <title>The Global Catalogue of Microorganisms (GCM) 10K type strain sequencing project: providing services to taxonomists for standard genome sequencing and annotation.</title>
        <authorList>
            <consortium name="The Broad Institute Genomics Platform"/>
            <consortium name="The Broad Institute Genome Sequencing Center for Infectious Disease"/>
            <person name="Wu L."/>
            <person name="Ma J."/>
        </authorList>
    </citation>
    <scope>NUCLEOTIDE SEQUENCE [LARGE SCALE GENOMIC DNA]</scope>
    <source>
        <strain evidence="10 11">JCM 9088</strain>
    </source>
</reference>
<keyword evidence="5 8" id="KW-1133">Transmembrane helix</keyword>
<proteinExistence type="inferred from homology"/>
<evidence type="ECO:0000256" key="5">
    <source>
        <dbReference type="ARBA" id="ARBA00022989"/>
    </source>
</evidence>
<dbReference type="InterPro" id="IPR050051">
    <property type="entry name" value="EccE_dom"/>
</dbReference>
<dbReference type="InterPro" id="IPR021368">
    <property type="entry name" value="T7SS_EccE"/>
</dbReference>
<dbReference type="RefSeq" id="WP_344499713.1">
    <property type="nucleotide sequence ID" value="NZ_BAAAUD010000061.1"/>
</dbReference>
<gene>
    <name evidence="10" type="primary">eccE</name>
    <name evidence="10" type="ORF">GCM10010446_61730</name>
</gene>
<evidence type="ECO:0000313" key="11">
    <source>
        <dbReference type="Proteomes" id="UP001500403"/>
    </source>
</evidence>
<keyword evidence="11" id="KW-1185">Reference proteome</keyword>
<keyword evidence="4 8" id="KW-0812">Transmembrane</keyword>
<evidence type="ECO:0000256" key="2">
    <source>
        <dbReference type="ARBA" id="ARBA00007759"/>
    </source>
</evidence>
<feature type="domain" description="Type VII secretion system protein EccE" evidence="9">
    <location>
        <begin position="238"/>
        <end position="346"/>
    </location>
</feature>
<dbReference type="NCBIfam" id="TIGR03923">
    <property type="entry name" value="T7SS_EccE"/>
    <property type="match status" value="1"/>
</dbReference>
<comment type="subcellular location">
    <subcellularLocation>
        <location evidence="1">Cell membrane</location>
    </subcellularLocation>
</comment>
<evidence type="ECO:0000313" key="10">
    <source>
        <dbReference type="EMBL" id="GAA2967637.1"/>
    </source>
</evidence>
<dbReference type="EMBL" id="BAAAUD010000061">
    <property type="protein sequence ID" value="GAA2967637.1"/>
    <property type="molecule type" value="Genomic_DNA"/>
</dbReference>
<evidence type="ECO:0000256" key="6">
    <source>
        <dbReference type="ARBA" id="ARBA00023136"/>
    </source>
</evidence>
<dbReference type="Pfam" id="PF11203">
    <property type="entry name" value="EccE"/>
    <property type="match status" value="1"/>
</dbReference>
<feature type="compositionally biased region" description="Low complexity" evidence="7">
    <location>
        <begin position="1"/>
        <end position="42"/>
    </location>
</feature>
<evidence type="ECO:0000256" key="4">
    <source>
        <dbReference type="ARBA" id="ARBA00022692"/>
    </source>
</evidence>
<comment type="similarity">
    <text evidence="2">Belongs to the EccE family.</text>
</comment>
<evidence type="ECO:0000256" key="1">
    <source>
        <dbReference type="ARBA" id="ARBA00004236"/>
    </source>
</evidence>
<name>A0ABN3XLY8_9ACTN</name>
<comment type="caution">
    <text evidence="10">The sequence shown here is derived from an EMBL/GenBank/DDBJ whole genome shotgun (WGS) entry which is preliminary data.</text>
</comment>
<keyword evidence="6 8" id="KW-0472">Membrane</keyword>
<protein>
    <submittedName>
        <fullName evidence="10">Type VII secretion protein EccE</fullName>
    </submittedName>
</protein>
<organism evidence="10 11">
    <name type="scientific">Streptomyces enissocaesilis</name>
    <dbReference type="NCBI Taxonomy" id="332589"/>
    <lineage>
        <taxon>Bacteria</taxon>
        <taxon>Bacillati</taxon>
        <taxon>Actinomycetota</taxon>
        <taxon>Actinomycetes</taxon>
        <taxon>Kitasatosporales</taxon>
        <taxon>Streptomycetaceae</taxon>
        <taxon>Streptomyces</taxon>
        <taxon>Streptomyces rochei group</taxon>
    </lineage>
</organism>
<evidence type="ECO:0000256" key="8">
    <source>
        <dbReference type="SAM" id="Phobius"/>
    </source>
</evidence>
<keyword evidence="3" id="KW-1003">Cell membrane</keyword>
<sequence>MTSATSTRRGRRAQQQPGRGRRSAPSPAPSSTATPATAAPRTLPHPGGMGPLRLQQLILVELAAAVMLAAWVTSERWLLAPAGAVAALLLLLAIVRRHHRPLPEWYETTRALKRRRREAKLPVPPGTDPLLAPTVECDSALRTYTFVSRDDRSIGMIGDGSFLTAVLFVQPGDEPLRPGFAGRQLPLQLVQDALEVDGIRLASAQVVQHTQPAPAPHLPPQSVAARSYGPLQARSGSPALRLTWVALKLDPELCPEAVEARGDGVAGSQRALLRVADQLASRLAGAGFEATILDESELVQALATSSCLNPRANAQHGQDGRPAQRRTVESVRSWRVDDRWHSTYWISRWPQLGDGGVALPQLITQFTSLPVLATTFSMTLSKAGSRGVSVAGHVRITGRGENELGQVRRDLERAASASKVGLVRLDREQVPGALATLPLGGTS</sequence>
<feature type="region of interest" description="Disordered" evidence="7">
    <location>
        <begin position="1"/>
        <end position="47"/>
    </location>
</feature>
<evidence type="ECO:0000256" key="7">
    <source>
        <dbReference type="SAM" id="MobiDB-lite"/>
    </source>
</evidence>
<evidence type="ECO:0000259" key="9">
    <source>
        <dbReference type="Pfam" id="PF11203"/>
    </source>
</evidence>
<accession>A0ABN3XLY8</accession>